<evidence type="ECO:0000256" key="2">
    <source>
        <dbReference type="ARBA" id="ARBA00022603"/>
    </source>
</evidence>
<evidence type="ECO:0000313" key="8">
    <source>
        <dbReference type="EMBL" id="MDL2398206.1"/>
    </source>
</evidence>
<dbReference type="PROSITE" id="PS00374">
    <property type="entry name" value="MGMT"/>
    <property type="match status" value="1"/>
</dbReference>
<comment type="catalytic activity">
    <reaction evidence="1">
        <text>a 4-O-methyl-thymidine in DNA + L-cysteinyl-[protein] = a thymidine in DNA + S-methyl-L-cysteinyl-[protein]</text>
        <dbReference type="Rhea" id="RHEA:53428"/>
        <dbReference type="Rhea" id="RHEA-COMP:10131"/>
        <dbReference type="Rhea" id="RHEA-COMP:10132"/>
        <dbReference type="Rhea" id="RHEA-COMP:13555"/>
        <dbReference type="Rhea" id="RHEA-COMP:13556"/>
        <dbReference type="ChEBI" id="CHEBI:29950"/>
        <dbReference type="ChEBI" id="CHEBI:82612"/>
        <dbReference type="ChEBI" id="CHEBI:137386"/>
        <dbReference type="ChEBI" id="CHEBI:137387"/>
        <dbReference type="EC" id="2.1.1.63"/>
    </reaction>
</comment>
<dbReference type="SUPFAM" id="SSF53155">
    <property type="entry name" value="Methylated DNA-protein cysteine methyltransferase domain"/>
    <property type="match status" value="1"/>
</dbReference>
<reference evidence="8" key="1">
    <citation type="submission" date="2023-06" db="EMBL/GenBank/DDBJ databases">
        <title>Phylogenetic Diversity of Rhizobium strains.</title>
        <authorList>
            <person name="Moura F.T."/>
            <person name="Helene L.C.F."/>
            <person name="Hungria M."/>
        </authorList>
    </citation>
    <scope>NUCLEOTIDE SEQUENCE</scope>
    <source>
        <strain evidence="8">CCGE526</strain>
    </source>
</reference>
<dbReference type="RefSeq" id="WP_285867033.1">
    <property type="nucleotide sequence ID" value="NZ_JARFYM010000002.1"/>
</dbReference>
<dbReference type="Pfam" id="PF01035">
    <property type="entry name" value="DNA_binding_1"/>
    <property type="match status" value="1"/>
</dbReference>
<evidence type="ECO:0000256" key="5">
    <source>
        <dbReference type="ARBA" id="ARBA00023204"/>
    </source>
</evidence>
<dbReference type="InterPro" id="IPR036631">
    <property type="entry name" value="MGMT_N_sf"/>
</dbReference>
<evidence type="ECO:0000256" key="6">
    <source>
        <dbReference type="ARBA" id="ARBA00049348"/>
    </source>
</evidence>
<evidence type="ECO:0000256" key="1">
    <source>
        <dbReference type="ARBA" id="ARBA00001286"/>
    </source>
</evidence>
<dbReference type="Gene3D" id="3.30.160.70">
    <property type="entry name" value="Methylated DNA-protein cysteine methyltransferase domain"/>
    <property type="match status" value="1"/>
</dbReference>
<feature type="domain" description="Methylated-DNA-[protein]-cysteine S-methyltransferase DNA binding" evidence="7">
    <location>
        <begin position="107"/>
        <end position="186"/>
    </location>
</feature>
<dbReference type="InterPro" id="IPR001497">
    <property type="entry name" value="MethylDNA_cys_MeTrfase_AS"/>
</dbReference>
<evidence type="ECO:0000256" key="3">
    <source>
        <dbReference type="ARBA" id="ARBA00022679"/>
    </source>
</evidence>
<comment type="caution">
    <text evidence="8">The sequence shown here is derived from an EMBL/GenBank/DDBJ whole genome shotgun (WGS) entry which is preliminary data.</text>
</comment>
<dbReference type="InterPro" id="IPR036388">
    <property type="entry name" value="WH-like_DNA-bd_sf"/>
</dbReference>
<name>A0ABT7JPD9_9HYPH</name>
<keyword evidence="9" id="KW-1185">Reference proteome</keyword>
<keyword evidence="4" id="KW-0227">DNA damage</keyword>
<evidence type="ECO:0000256" key="4">
    <source>
        <dbReference type="ARBA" id="ARBA00022763"/>
    </source>
</evidence>
<organism evidence="8 9">
    <name type="scientific">Rhizobium mayense</name>
    <dbReference type="NCBI Taxonomy" id="1312184"/>
    <lineage>
        <taxon>Bacteria</taxon>
        <taxon>Pseudomonadati</taxon>
        <taxon>Pseudomonadota</taxon>
        <taxon>Alphaproteobacteria</taxon>
        <taxon>Hyphomicrobiales</taxon>
        <taxon>Rhizobiaceae</taxon>
        <taxon>Rhizobium/Agrobacterium group</taxon>
        <taxon>Rhizobium</taxon>
    </lineage>
</organism>
<accession>A0ABT7JPD9</accession>
<comment type="catalytic activity">
    <reaction evidence="6">
        <text>a 6-O-methyl-2'-deoxyguanosine in DNA + L-cysteinyl-[protein] = S-methyl-L-cysteinyl-[protein] + a 2'-deoxyguanosine in DNA</text>
        <dbReference type="Rhea" id="RHEA:24000"/>
        <dbReference type="Rhea" id="RHEA-COMP:10131"/>
        <dbReference type="Rhea" id="RHEA-COMP:10132"/>
        <dbReference type="Rhea" id="RHEA-COMP:11367"/>
        <dbReference type="Rhea" id="RHEA-COMP:11368"/>
        <dbReference type="ChEBI" id="CHEBI:29950"/>
        <dbReference type="ChEBI" id="CHEBI:82612"/>
        <dbReference type="ChEBI" id="CHEBI:85445"/>
        <dbReference type="ChEBI" id="CHEBI:85448"/>
        <dbReference type="EC" id="2.1.1.63"/>
    </reaction>
</comment>
<dbReference type="Proteomes" id="UP001172645">
    <property type="component" value="Unassembled WGS sequence"/>
</dbReference>
<dbReference type="NCBIfam" id="TIGR00589">
    <property type="entry name" value="ogt"/>
    <property type="match status" value="1"/>
</dbReference>
<keyword evidence="3 8" id="KW-0808">Transferase</keyword>
<dbReference type="EMBL" id="JARFYM010000002">
    <property type="protein sequence ID" value="MDL2398206.1"/>
    <property type="molecule type" value="Genomic_DNA"/>
</dbReference>
<dbReference type="InterPro" id="IPR014048">
    <property type="entry name" value="MethylDNA_cys_MeTrfase_DNA-bd"/>
</dbReference>
<proteinExistence type="predicted"/>
<dbReference type="PANTHER" id="PTHR10815:SF14">
    <property type="entry name" value="BIFUNCTIONAL TRANSCRIPTIONAL ACTIVATOR_DNA REPAIR ENZYME ADA"/>
    <property type="match status" value="1"/>
</dbReference>
<evidence type="ECO:0000313" key="9">
    <source>
        <dbReference type="Proteomes" id="UP001172645"/>
    </source>
</evidence>
<evidence type="ECO:0000259" key="7">
    <source>
        <dbReference type="Pfam" id="PF01035"/>
    </source>
</evidence>
<dbReference type="GO" id="GO:0032259">
    <property type="term" value="P:methylation"/>
    <property type="evidence" value="ECO:0007669"/>
    <property type="project" value="UniProtKB-KW"/>
</dbReference>
<dbReference type="EC" id="2.1.1.63" evidence="8"/>
<dbReference type="PANTHER" id="PTHR10815">
    <property type="entry name" value="METHYLATED-DNA--PROTEIN-CYSTEINE METHYLTRANSFERASE"/>
    <property type="match status" value="1"/>
</dbReference>
<protein>
    <submittedName>
        <fullName evidence="8">Methylated-DNA--[protein]-cysteine S-methyltransferase</fullName>
        <ecNumber evidence="8">2.1.1.63</ecNumber>
    </submittedName>
</protein>
<gene>
    <name evidence="8" type="ORF">PY649_04795</name>
</gene>
<dbReference type="InterPro" id="IPR036217">
    <property type="entry name" value="MethylDNA_cys_MeTrfase_DNAb"/>
</dbReference>
<dbReference type="CDD" id="cd06445">
    <property type="entry name" value="ATase"/>
    <property type="match status" value="1"/>
</dbReference>
<keyword evidence="2 8" id="KW-0489">Methyltransferase</keyword>
<keyword evidence="5" id="KW-0234">DNA repair</keyword>
<dbReference type="Gene3D" id="1.10.10.10">
    <property type="entry name" value="Winged helix-like DNA-binding domain superfamily/Winged helix DNA-binding domain"/>
    <property type="match status" value="1"/>
</dbReference>
<dbReference type="SUPFAM" id="SSF46767">
    <property type="entry name" value="Methylated DNA-protein cysteine methyltransferase, C-terminal domain"/>
    <property type="match status" value="1"/>
</dbReference>
<sequence>MHLINMDTISRRELSATRADTSNDIAYSIGNSALGTILVARSAVGVCAILIGSDDGALTNDLAALFPTSRLIPNEPRLRDDVDKVARFIERPEAGLDLPLDMRRGTPFQRRVWDALRAIPCGAMITYAALARRIGEPNAARAVAGACAANAIALGIPCHRVVRSNGTLSGYRWGIERKRALIEKEARA</sequence>
<dbReference type="GO" id="GO:0003908">
    <property type="term" value="F:methylated-DNA-[protein]-cysteine S-methyltransferase activity"/>
    <property type="evidence" value="ECO:0007669"/>
    <property type="project" value="UniProtKB-EC"/>
</dbReference>